<evidence type="ECO:0008006" key="6">
    <source>
        <dbReference type="Google" id="ProtNLM"/>
    </source>
</evidence>
<dbReference type="RefSeq" id="WP_127080440.1">
    <property type="nucleotide sequence ID" value="NZ_RSCL01000004.1"/>
</dbReference>
<dbReference type="Gene3D" id="2.130.10.10">
    <property type="entry name" value="YVTN repeat-like/Quinoprotein amine dehydrogenase"/>
    <property type="match status" value="1"/>
</dbReference>
<dbReference type="OrthoDB" id="462017at2"/>
<evidence type="ECO:0000256" key="3">
    <source>
        <dbReference type="PROSITE-ProRule" id="PRU00221"/>
    </source>
</evidence>
<dbReference type="PROSITE" id="PS50082">
    <property type="entry name" value="WD_REPEATS_2"/>
    <property type="match status" value="2"/>
</dbReference>
<dbReference type="Pfam" id="PF00400">
    <property type="entry name" value="WD40"/>
    <property type="match status" value="2"/>
</dbReference>
<dbReference type="SMART" id="SM00320">
    <property type="entry name" value="WD40"/>
    <property type="match status" value="2"/>
</dbReference>
<keyword evidence="2" id="KW-0677">Repeat</keyword>
<gene>
    <name evidence="4" type="ORF">DSM106972_018010</name>
</gene>
<dbReference type="InterPro" id="IPR036322">
    <property type="entry name" value="WD40_repeat_dom_sf"/>
</dbReference>
<evidence type="ECO:0000313" key="5">
    <source>
        <dbReference type="Proteomes" id="UP000271624"/>
    </source>
</evidence>
<organism evidence="4 5">
    <name type="scientific">Dulcicalothrix desertica PCC 7102</name>
    <dbReference type="NCBI Taxonomy" id="232991"/>
    <lineage>
        <taxon>Bacteria</taxon>
        <taxon>Bacillati</taxon>
        <taxon>Cyanobacteriota</taxon>
        <taxon>Cyanophyceae</taxon>
        <taxon>Nostocales</taxon>
        <taxon>Calotrichaceae</taxon>
        <taxon>Dulcicalothrix</taxon>
    </lineage>
</organism>
<keyword evidence="1 3" id="KW-0853">WD repeat</keyword>
<comment type="caution">
    <text evidence="4">The sequence shown here is derived from an EMBL/GenBank/DDBJ whole genome shotgun (WGS) entry which is preliminary data.</text>
</comment>
<dbReference type="PANTHER" id="PTHR19848">
    <property type="entry name" value="WD40 REPEAT PROTEIN"/>
    <property type="match status" value="1"/>
</dbReference>
<dbReference type="InterPro" id="IPR015943">
    <property type="entry name" value="WD40/YVTN_repeat-like_dom_sf"/>
</dbReference>
<evidence type="ECO:0000313" key="4">
    <source>
        <dbReference type="EMBL" id="RUT07541.1"/>
    </source>
</evidence>
<dbReference type="PROSITE" id="PS00678">
    <property type="entry name" value="WD_REPEATS_1"/>
    <property type="match status" value="1"/>
</dbReference>
<keyword evidence="5" id="KW-1185">Reference proteome</keyword>
<dbReference type="InterPro" id="IPR019775">
    <property type="entry name" value="WD40_repeat_CS"/>
</dbReference>
<reference evidence="4" key="1">
    <citation type="submission" date="2018-12" db="EMBL/GenBank/DDBJ databases">
        <authorList>
            <person name="Will S."/>
            <person name="Neumann-Schaal M."/>
            <person name="Henke P."/>
        </authorList>
    </citation>
    <scope>NUCLEOTIDE SEQUENCE</scope>
    <source>
        <strain evidence="4">PCC 7102</strain>
    </source>
</reference>
<dbReference type="PROSITE" id="PS50294">
    <property type="entry name" value="WD_REPEATS_REGION"/>
    <property type="match status" value="1"/>
</dbReference>
<evidence type="ECO:0000256" key="2">
    <source>
        <dbReference type="ARBA" id="ARBA00022737"/>
    </source>
</evidence>
<dbReference type="AlphaFoldDB" id="A0A3S1B9F8"/>
<proteinExistence type="predicted"/>
<dbReference type="EMBL" id="RSCL01000004">
    <property type="protein sequence ID" value="RUT07541.1"/>
    <property type="molecule type" value="Genomic_DNA"/>
</dbReference>
<reference evidence="4" key="2">
    <citation type="journal article" date="2019" name="Genome Biol. Evol.">
        <title>Day and night: Metabolic profiles and evolutionary relationships of six axenic non-marine cyanobacteria.</title>
        <authorList>
            <person name="Will S.E."/>
            <person name="Henke P."/>
            <person name="Boedeker C."/>
            <person name="Huang S."/>
            <person name="Brinkmann H."/>
            <person name="Rohde M."/>
            <person name="Jarek M."/>
            <person name="Friedl T."/>
            <person name="Seufert S."/>
            <person name="Schumacher M."/>
            <person name="Overmann J."/>
            <person name="Neumann-Schaal M."/>
            <person name="Petersen J."/>
        </authorList>
    </citation>
    <scope>NUCLEOTIDE SEQUENCE [LARGE SCALE GENOMIC DNA]</scope>
    <source>
        <strain evidence="4">PCC 7102</strain>
    </source>
</reference>
<dbReference type="PANTHER" id="PTHR19848:SF8">
    <property type="entry name" value="F-BOX AND WD REPEAT DOMAIN CONTAINING 7"/>
    <property type="match status" value="1"/>
</dbReference>
<evidence type="ECO:0000256" key="1">
    <source>
        <dbReference type="ARBA" id="ARBA00022574"/>
    </source>
</evidence>
<feature type="repeat" description="WD" evidence="3">
    <location>
        <begin position="11"/>
        <end position="39"/>
    </location>
</feature>
<feature type="repeat" description="WD" evidence="3">
    <location>
        <begin position="40"/>
        <end position="74"/>
    </location>
</feature>
<sequence length="74" mass="7850">MPYSALMHPISPDGKSIASGGLDGEIRLWNLETGQLLHTIGAHSKQVVSLAMSQDGKTLVSGSSDDTVKVWQSN</sequence>
<accession>A0A3S1B9F8</accession>
<dbReference type="Proteomes" id="UP000271624">
    <property type="component" value="Unassembled WGS sequence"/>
</dbReference>
<protein>
    <recommendedName>
        <fullName evidence="6">Anaphase-promoting complex subunit 4 WD40 domain-containing protein</fullName>
    </recommendedName>
</protein>
<name>A0A3S1B9F8_9CYAN</name>
<dbReference type="InterPro" id="IPR001680">
    <property type="entry name" value="WD40_rpt"/>
</dbReference>
<dbReference type="SUPFAM" id="SSF50978">
    <property type="entry name" value="WD40 repeat-like"/>
    <property type="match status" value="1"/>
</dbReference>